<dbReference type="InterPro" id="IPR050708">
    <property type="entry name" value="T6SS_VgrG/RHS"/>
</dbReference>
<feature type="domain" description="DUF6531" evidence="3">
    <location>
        <begin position="46"/>
        <end position="126"/>
    </location>
</feature>
<dbReference type="InterPro" id="IPR031325">
    <property type="entry name" value="RHS_repeat"/>
</dbReference>
<protein>
    <submittedName>
        <fullName evidence="4">RHS repeat-associated protein</fullName>
    </submittedName>
</protein>
<dbReference type="OrthoDB" id="8553452at2"/>
<dbReference type="InterPro" id="IPR006530">
    <property type="entry name" value="YD"/>
</dbReference>
<evidence type="ECO:0000313" key="5">
    <source>
        <dbReference type="Proteomes" id="UP000248856"/>
    </source>
</evidence>
<gene>
    <name evidence="4" type="ORF">AX018_11043</name>
</gene>
<dbReference type="Proteomes" id="UP000248856">
    <property type="component" value="Unassembled WGS sequence"/>
</dbReference>
<evidence type="ECO:0000259" key="2">
    <source>
        <dbReference type="Pfam" id="PF03527"/>
    </source>
</evidence>
<dbReference type="PANTHER" id="PTHR32305:SF15">
    <property type="entry name" value="PROTEIN RHSA-RELATED"/>
    <property type="match status" value="1"/>
</dbReference>
<organism evidence="4 5">
    <name type="scientific">Paracidovorax anthurii</name>
    <dbReference type="NCBI Taxonomy" id="78229"/>
    <lineage>
        <taxon>Bacteria</taxon>
        <taxon>Pseudomonadati</taxon>
        <taxon>Pseudomonadota</taxon>
        <taxon>Betaproteobacteria</taxon>
        <taxon>Burkholderiales</taxon>
        <taxon>Comamonadaceae</taxon>
        <taxon>Paracidovorax</taxon>
    </lineage>
</organism>
<dbReference type="InterPro" id="IPR001826">
    <property type="entry name" value="RHS"/>
</dbReference>
<sequence length="1662" mass="179713">MSGKPAARQGDMTKTGGPIVQGSATVLIGSAGGVACSECPGGMAVGNPVNPSLGAKVLSSGDDLDFALPGPMPLVWQRVYSSYVNTEHGSACGLLGHGWKLPMEAALRLETERAVLLDAAGRAITFDDPLEPGEALYSASEDVWLLRGGGAHAGAAPEGAASPNHGASAEELRPWAWQPRWAHVPAHLRADSRCVVAASGASPTAWVFLPASHGPGSHALHEVLDRFGRSQRYHWGESGPEQGRLVAITDGSERRYRLHYERIAPDDTAAATAHPLLGPDDGVRLAGVDCTANPHDPAQVPGAAARTQPLVRYRYDAAGNLAEVLGQDGAVLRRFGYDLVHRMTSHRVRHGPLHRYVYEDAGTGHGPGTAPRPGARVIEQHNEEGLSYFFDYRDPPPRTAQEQASGAPVASCTVVLDSLGRTTEYHFEGEGGLKRLMRLVGPDGAVQSYRYDSAGRRVAATDALGRTTWWRHDGAGRLLGVQYPDGASLQQRWGEMGSAQDGLLLESTDATGRRVLYRYDAWGRLLEVALTVASQGHAQDGAGAGMGMAASTLATRFEYAQPQPDGRFAAHEMAWCDKPVTVIDAQGGRKSLAYDGCGQLSRHTDCSGSSRSWRRGAWGELIEEVDALGHRTRYHYATAQGALRLVGVEAPGNAAMRYRWSASGALESITQGTHEVLEGTGEAAGTSTTVTYRHDLWGRVVEQAQAGRGVQMRYDLAGRLLELVNENGDATRFVHDMADRLVQEVGFDGRSLVHGWDAAGQLTHSIDGHAAGHHPGRAAGAGTGMGEVAELGDVVRSRQHYDLRGRLVARVVVRLPAVGGEAQALLQVHGFEYPPSGVLSMARAWQADLPLPPLQPGEKTVGLPERWLALDTQFLRALLERPGEPSLAALAEQLQAHRLRLDSRVSFARDAFGRACGETQTLYRQAGPQAAARSAEPAVEFEHTISHTLGPLGQRTATHAQGLGMLQWLAYGPGHVHGLLLEGTPLVDWERDGMHREVGRTLRLERQADESADGTGTPEAILHARQLDPVGRLLYQDWRGLRHAPEEPAVHAAQVLGPLATLAQRQYRYDTLGQLVGIQTPGEATRFGYDAWRRLTGLQRASQRGKEHTQAHWLLDAAGNRLPSPPAGVAAGQTPPQGWAQQVRENLHDPGFDLLQATGTPGQAPGPVTRWPGNRIGWSDGENESGTTRYRYDAFGNRVQALRADGHAQRLHYDALHQLREVWVRKETAGAWQRTARYRYDPFGRRMARTVFAADLPQASPAVATTYAGWDGDRLVHTEAFDGIQHTLYEPGSFVPLLRLDRPQAIPSALQALLAPDGDEADDGEQATATLFAALPRSQREALEAALESATGPGSEALLARMQAGLPAEAGALLAAGLHEAHARREAATQAAATRIRHILCDHVGTPIALVDANGPHAGLVTWAATHHAWGALREEYNPHRIAQNIRFQGQQFDEETGMHYNRFRYYDPHLGQYLSQDPIGLLGGIHKQAYPLNPLQKSDPLGLFDFSSIELPVQTPTFDGKGDTAICSYYDSMAQAKPKCSYYPAGALICRSENRLVNGAINSALIAESAIQDKSLKQSEVLNSIRGKLVKSDQEAQAAGKVDQNGCTQGNEIDAYHDKAFSESGIRSNFYGGNLWFQGTWPNPVPLDPSASKFDPRRIWN</sequence>
<dbReference type="Pfam" id="PF03527">
    <property type="entry name" value="RHS"/>
    <property type="match status" value="1"/>
</dbReference>
<dbReference type="NCBIfam" id="TIGR03696">
    <property type="entry name" value="Rhs_assc_core"/>
    <property type="match status" value="1"/>
</dbReference>
<dbReference type="EMBL" id="QLTA01000104">
    <property type="protein sequence ID" value="RAR70885.1"/>
    <property type="molecule type" value="Genomic_DNA"/>
</dbReference>
<keyword evidence="5" id="KW-1185">Reference proteome</keyword>
<evidence type="ECO:0000256" key="1">
    <source>
        <dbReference type="SAM" id="MobiDB-lite"/>
    </source>
</evidence>
<dbReference type="Pfam" id="PF05593">
    <property type="entry name" value="RHS_repeat"/>
    <property type="match status" value="3"/>
</dbReference>
<proteinExistence type="predicted"/>
<name>A0A328YE38_9BURK</name>
<accession>A0A328YE38</accession>
<dbReference type="Pfam" id="PF20148">
    <property type="entry name" value="DUF6531"/>
    <property type="match status" value="1"/>
</dbReference>
<feature type="domain" description="RHS protein conserved region" evidence="2">
    <location>
        <begin position="1396"/>
        <end position="1436"/>
    </location>
</feature>
<evidence type="ECO:0000313" key="4">
    <source>
        <dbReference type="EMBL" id="RAR70885.1"/>
    </source>
</evidence>
<feature type="region of interest" description="Disordered" evidence="1">
    <location>
        <begin position="1159"/>
        <end position="1183"/>
    </location>
</feature>
<comment type="caution">
    <text evidence="4">The sequence shown here is derived from an EMBL/GenBank/DDBJ whole genome shotgun (WGS) entry which is preliminary data.</text>
</comment>
<dbReference type="InterPro" id="IPR045351">
    <property type="entry name" value="DUF6531"/>
</dbReference>
<dbReference type="InterPro" id="IPR022385">
    <property type="entry name" value="Rhs_assc_core"/>
</dbReference>
<dbReference type="RefSeq" id="WP_111882790.1">
    <property type="nucleotide sequence ID" value="NZ_CBCSGC010000227.1"/>
</dbReference>
<dbReference type="Gene3D" id="2.180.10.10">
    <property type="entry name" value="RHS repeat-associated core"/>
    <property type="match status" value="2"/>
</dbReference>
<dbReference type="NCBIfam" id="TIGR01643">
    <property type="entry name" value="YD_repeat_2x"/>
    <property type="match status" value="4"/>
</dbReference>
<dbReference type="PANTHER" id="PTHR32305">
    <property type="match status" value="1"/>
</dbReference>
<reference evidence="4 5" key="1">
    <citation type="submission" date="2018-06" db="EMBL/GenBank/DDBJ databases">
        <title>Genomic Encyclopedia of Archaeal and Bacterial Type Strains, Phase II (KMG-II): from individual species to whole genera.</title>
        <authorList>
            <person name="Goeker M."/>
        </authorList>
    </citation>
    <scope>NUCLEOTIDE SEQUENCE [LARGE SCALE GENOMIC DNA]</scope>
    <source>
        <strain evidence="4 5">CFPB 3232</strain>
    </source>
</reference>
<evidence type="ECO:0000259" key="3">
    <source>
        <dbReference type="Pfam" id="PF20148"/>
    </source>
</evidence>